<name>A0A087CUF4_9BIFI</name>
<comment type="caution">
    <text evidence="1">The sequence shown here is derived from an EMBL/GenBank/DDBJ whole genome shotgun (WGS) entry which is preliminary data.</text>
</comment>
<evidence type="ECO:0000313" key="1">
    <source>
        <dbReference type="EMBL" id="KFI86904.1"/>
    </source>
</evidence>
<organism evidence="1 2">
    <name type="scientific">Bifidobacterium pullorum subsp. saeculare DSM 6531 = LMG 14934</name>
    <dbReference type="NCBI Taxonomy" id="1437611"/>
    <lineage>
        <taxon>Bacteria</taxon>
        <taxon>Bacillati</taxon>
        <taxon>Actinomycetota</taxon>
        <taxon>Actinomycetes</taxon>
        <taxon>Bifidobacteriales</taxon>
        <taxon>Bifidobacteriaceae</taxon>
        <taxon>Bifidobacterium</taxon>
    </lineage>
</organism>
<dbReference type="EMBL" id="JGZM01000005">
    <property type="protein sequence ID" value="KFI86904.1"/>
    <property type="molecule type" value="Genomic_DNA"/>
</dbReference>
<accession>A0A087CUF4</accession>
<dbReference type="AlphaFoldDB" id="A0A087CUF4"/>
<reference evidence="1 2" key="1">
    <citation type="submission" date="2014-03" db="EMBL/GenBank/DDBJ databases">
        <title>Genomics of Bifidobacteria.</title>
        <authorList>
            <person name="Ventura M."/>
            <person name="Milani C."/>
            <person name="Lugli G.A."/>
        </authorList>
    </citation>
    <scope>NUCLEOTIDE SEQUENCE [LARGE SCALE GENOMIC DNA]</scope>
    <source>
        <strain evidence="1 2">LMG 14934</strain>
    </source>
</reference>
<proteinExistence type="predicted"/>
<gene>
    <name evidence="1" type="ORF">BSAE_1172</name>
</gene>
<dbReference type="Proteomes" id="UP000029040">
    <property type="component" value="Unassembled WGS sequence"/>
</dbReference>
<evidence type="ECO:0000313" key="2">
    <source>
        <dbReference type="Proteomes" id="UP000029040"/>
    </source>
</evidence>
<sequence length="90" mass="10004">MRALSPFLPGLLAVASTALRTLSALTHMEHCVWSSWSHQRSQSRGVMSTSRMRPKYGSTWFSASLRSLYTLPASNGMPPLVHRYSSHVGK</sequence>
<protein>
    <submittedName>
        <fullName evidence="1">Uncharacterized protein</fullName>
    </submittedName>
</protein>